<keyword evidence="1" id="KW-0175">Coiled coil</keyword>
<dbReference type="EMBL" id="PIGA01000010">
    <property type="protein sequence ID" value="PTP20430.1"/>
    <property type="molecule type" value="Genomic_DNA"/>
</dbReference>
<gene>
    <name evidence="2" type="ORF">CWO36_07850</name>
</gene>
<evidence type="ECO:0000313" key="3">
    <source>
        <dbReference type="Proteomes" id="UP000244080"/>
    </source>
</evidence>
<proteinExistence type="predicted"/>
<protein>
    <submittedName>
        <fullName evidence="2">Uncharacterized protein</fullName>
    </submittedName>
</protein>
<dbReference type="AlphaFoldDB" id="A0A2T5EJM3"/>
<organism evidence="2 3">
    <name type="scientific">Vibrio splendidus</name>
    <dbReference type="NCBI Taxonomy" id="29497"/>
    <lineage>
        <taxon>Bacteria</taxon>
        <taxon>Pseudomonadati</taxon>
        <taxon>Pseudomonadota</taxon>
        <taxon>Gammaproteobacteria</taxon>
        <taxon>Vibrionales</taxon>
        <taxon>Vibrionaceae</taxon>
        <taxon>Vibrio</taxon>
    </lineage>
</organism>
<dbReference type="RefSeq" id="WP_017085199.1">
    <property type="nucleotide sequence ID" value="NZ_CAWNZY010000002.1"/>
</dbReference>
<evidence type="ECO:0000256" key="1">
    <source>
        <dbReference type="SAM" id="Coils"/>
    </source>
</evidence>
<dbReference type="Proteomes" id="UP000244080">
    <property type="component" value="Unassembled WGS sequence"/>
</dbReference>
<comment type="caution">
    <text evidence="2">The sequence shown here is derived from an EMBL/GenBank/DDBJ whole genome shotgun (WGS) entry which is preliminary data.</text>
</comment>
<feature type="coiled-coil region" evidence="1">
    <location>
        <begin position="112"/>
        <end position="139"/>
    </location>
</feature>
<sequence length="144" mass="16223">MTIMPLKVYKTVDHSNRNTRYAYVCASSKSSVAKILKTTVGQLNKYGCTPLAKDDCKYSKYKHLQEGEVAFEDPQDNHSSKQGISVLDLHRISVLGYIDSAIQALNNCDMPNREMSIRLGQLRGDLKDLKDDAKEVLEHKYGGR</sequence>
<accession>A0A2T5EJM3</accession>
<reference evidence="2 3" key="1">
    <citation type="submission" date="2017-11" db="EMBL/GenBank/DDBJ databases">
        <title>Population delineation of vibrios coincides with oyster pathogenicity.</title>
        <authorList>
            <person name="Bruto M."/>
            <person name="Labreuche Y."/>
            <person name="James A."/>
            <person name="Piel D."/>
            <person name="Chenivesse S."/>
            <person name="Petton B."/>
            <person name="Polz M.F."/>
            <person name="Le Roux F."/>
        </authorList>
    </citation>
    <scope>NUCLEOTIDE SEQUENCE [LARGE SCALE GENOMIC DNA]</scope>
    <source>
        <strain evidence="2 3">1F_55</strain>
    </source>
</reference>
<name>A0A2T5EJM3_VIBSP</name>
<evidence type="ECO:0000313" key="2">
    <source>
        <dbReference type="EMBL" id="PTP20430.1"/>
    </source>
</evidence>